<dbReference type="InterPro" id="IPR016161">
    <property type="entry name" value="Ald_DH/histidinol_DH"/>
</dbReference>
<organism evidence="3">
    <name type="scientific">freshwater metagenome</name>
    <dbReference type="NCBI Taxonomy" id="449393"/>
    <lineage>
        <taxon>unclassified sequences</taxon>
        <taxon>metagenomes</taxon>
        <taxon>ecological metagenomes</taxon>
    </lineage>
</organism>
<dbReference type="InterPro" id="IPR016160">
    <property type="entry name" value="Ald_DH_CS_CYS"/>
</dbReference>
<proteinExistence type="predicted"/>
<dbReference type="Pfam" id="PF00171">
    <property type="entry name" value="Aldedh"/>
    <property type="match status" value="1"/>
</dbReference>
<dbReference type="Gene3D" id="3.40.605.10">
    <property type="entry name" value="Aldehyde Dehydrogenase, Chain A, domain 1"/>
    <property type="match status" value="1"/>
</dbReference>
<dbReference type="EMBL" id="CAEZZX010000009">
    <property type="protein sequence ID" value="CAB4769627.1"/>
    <property type="molecule type" value="Genomic_DNA"/>
</dbReference>
<reference evidence="3" key="1">
    <citation type="submission" date="2020-05" db="EMBL/GenBank/DDBJ databases">
        <authorList>
            <person name="Chiriac C."/>
            <person name="Salcher M."/>
            <person name="Ghai R."/>
            <person name="Kavagutti S V."/>
        </authorList>
    </citation>
    <scope>NUCLEOTIDE SEQUENCE</scope>
</reference>
<accession>A0A6J6VGN7</accession>
<evidence type="ECO:0000313" key="3">
    <source>
        <dbReference type="EMBL" id="CAB4769627.1"/>
    </source>
</evidence>
<dbReference type="InterPro" id="IPR016163">
    <property type="entry name" value="Ald_DH_C"/>
</dbReference>
<dbReference type="InterPro" id="IPR016162">
    <property type="entry name" value="Ald_DH_N"/>
</dbReference>
<feature type="domain" description="Aldehyde dehydrogenase" evidence="2">
    <location>
        <begin position="6"/>
        <end position="458"/>
    </location>
</feature>
<keyword evidence="1" id="KW-0560">Oxidoreductase</keyword>
<sequence>MNVIRRENPTFPDRIVGEVYETSVADVDAIVQRSDEAFRVWSRLSLDQRCQALAAAADLVTPELYDEIAALMCAEVGKPLPDSRGEAMYSVSLLRFNIDQAAKVLATHVIDDAAGKLVRTRVPFGVVLAITPWNAPIVLSMLKVAPALVAGNSIIVKPSPQAPLAVTKLLEAIASGLPNGLLQVVHGGPEAGDAFVTHPLVRKIAFTGGDVVARHIGVSAARMITPTVMELGGNDAAIFLEDAVLDEAALDRIALATFMMGGQVCMASKRIYVHRSRYDEFVAGFVAACERSVIVGDPMMEGVTVGPVVSRAAQERLERLVADSITAGGQVIDVGTITDEAVVAGGYFVRPRVVLNLPDDAQLVCEEQFGPLVPIQAYDDIEEVIARANATELGLAGSVWSADEDRAFEVAQRIESGYVFINTHNRTGMTPRAPFGGVKKSGFGREYGDEGLLDYTQNVSIHAAAAYRPGGSGGSANAYPGTS</sequence>
<dbReference type="InterPro" id="IPR029510">
    <property type="entry name" value="Ald_DH_CS_GLU"/>
</dbReference>
<evidence type="ECO:0000259" key="2">
    <source>
        <dbReference type="Pfam" id="PF00171"/>
    </source>
</evidence>
<dbReference type="Gene3D" id="3.40.309.10">
    <property type="entry name" value="Aldehyde Dehydrogenase, Chain A, domain 2"/>
    <property type="match status" value="1"/>
</dbReference>
<dbReference type="SUPFAM" id="SSF53720">
    <property type="entry name" value="ALDH-like"/>
    <property type="match status" value="1"/>
</dbReference>
<name>A0A6J6VGN7_9ZZZZ</name>
<dbReference type="PANTHER" id="PTHR11699">
    <property type="entry name" value="ALDEHYDE DEHYDROGENASE-RELATED"/>
    <property type="match status" value="1"/>
</dbReference>
<dbReference type="PROSITE" id="PS00687">
    <property type="entry name" value="ALDEHYDE_DEHYDR_GLU"/>
    <property type="match status" value="1"/>
</dbReference>
<dbReference type="AlphaFoldDB" id="A0A6J6VGN7"/>
<dbReference type="InterPro" id="IPR015590">
    <property type="entry name" value="Aldehyde_DH_dom"/>
</dbReference>
<evidence type="ECO:0000256" key="1">
    <source>
        <dbReference type="ARBA" id="ARBA00023002"/>
    </source>
</evidence>
<protein>
    <submittedName>
        <fullName evidence="3">Unannotated protein</fullName>
    </submittedName>
</protein>
<gene>
    <name evidence="3" type="ORF">UFOPK2938_00090</name>
</gene>
<dbReference type="GO" id="GO:0016620">
    <property type="term" value="F:oxidoreductase activity, acting on the aldehyde or oxo group of donors, NAD or NADP as acceptor"/>
    <property type="evidence" value="ECO:0007669"/>
    <property type="project" value="InterPro"/>
</dbReference>
<dbReference type="PROSITE" id="PS00070">
    <property type="entry name" value="ALDEHYDE_DEHYDR_CYS"/>
    <property type="match status" value="1"/>
</dbReference>